<evidence type="ECO:0000313" key="2">
    <source>
        <dbReference type="Proteomes" id="UP000240254"/>
    </source>
</evidence>
<dbReference type="AlphaFoldDB" id="A0A2T3IEQ0"/>
<dbReference type="RefSeq" id="WP_107204634.1">
    <property type="nucleotide sequence ID" value="NZ_PYMK01000034.1"/>
</dbReference>
<reference evidence="1 2" key="1">
    <citation type="submission" date="2018-03" db="EMBL/GenBank/DDBJ databases">
        <title>Whole genome sequencing of Histamine producing bacteria.</title>
        <authorList>
            <person name="Butler K."/>
        </authorList>
    </citation>
    <scope>NUCLEOTIDE SEQUENCE [LARGE SCALE GENOMIC DNA]</scope>
    <source>
        <strain evidence="1 2">BS2</strain>
    </source>
</reference>
<accession>A0A2T3IEQ0</accession>
<gene>
    <name evidence="1" type="ORF">CTM88_20000</name>
</gene>
<organism evidence="1 2">
    <name type="scientific">Photobacterium aquimaris</name>
    <dbReference type="NCBI Taxonomy" id="512643"/>
    <lineage>
        <taxon>Bacteria</taxon>
        <taxon>Pseudomonadati</taxon>
        <taxon>Pseudomonadota</taxon>
        <taxon>Gammaproteobacteria</taxon>
        <taxon>Vibrionales</taxon>
        <taxon>Vibrionaceae</taxon>
        <taxon>Photobacterium</taxon>
    </lineage>
</organism>
<dbReference type="EMBL" id="PYMK01000034">
    <property type="protein sequence ID" value="PSU23050.1"/>
    <property type="molecule type" value="Genomic_DNA"/>
</dbReference>
<comment type="caution">
    <text evidence="1">The sequence shown here is derived from an EMBL/GenBank/DDBJ whole genome shotgun (WGS) entry which is preliminary data.</text>
</comment>
<sequence length="93" mass="10681">MLTLLQAQALASKPRSYFEQFELTESIKISFDLIDLNYDAKLSQEHLDMIEALLLKIKQAQDAVIQDMFGVTESETAEDKVQYDNNVVPFKPR</sequence>
<protein>
    <submittedName>
        <fullName evidence="1">Uncharacterized protein</fullName>
    </submittedName>
</protein>
<evidence type="ECO:0000313" key="1">
    <source>
        <dbReference type="EMBL" id="PSU23050.1"/>
    </source>
</evidence>
<name>A0A2T3IEQ0_9GAMM</name>
<dbReference type="Proteomes" id="UP000240254">
    <property type="component" value="Unassembled WGS sequence"/>
</dbReference>
<proteinExistence type="predicted"/>